<comment type="function">
    <text evidence="7">F(1)F(0) ATP synthase produces ATP from ADP in the presence of a proton or sodium gradient. F-type ATPases consist of two structural domains, F(1) containing the extramembraneous catalytic core and F(0) containing the membrane proton channel, linked together by a central stalk and a peripheral stalk. During catalysis, ATP synthesis in the catalytic domain of F(1) is coupled via a rotary mechanism of the central stalk subunits to proton translocation.</text>
</comment>
<proteinExistence type="inferred from homology"/>
<keyword evidence="6 7" id="KW-0066">ATP synthesis</keyword>
<keyword evidence="5 7" id="KW-0472">Membrane</keyword>
<comment type="function">
    <text evidence="7">This protein is part of the stalk that links CF(0) to CF(1). It either transmits conformational changes from CF(0) to CF(1) or is implicated in proton conduction.</text>
</comment>
<evidence type="ECO:0000256" key="6">
    <source>
        <dbReference type="ARBA" id="ARBA00023310"/>
    </source>
</evidence>
<keyword evidence="9" id="KW-1185">Reference proteome</keyword>
<dbReference type="HAMAP" id="MF_01416">
    <property type="entry name" value="ATP_synth_delta_bact"/>
    <property type="match status" value="1"/>
</dbReference>
<dbReference type="InterPro" id="IPR020781">
    <property type="entry name" value="ATPase_OSCP/d_CS"/>
</dbReference>
<dbReference type="PRINTS" id="PR00125">
    <property type="entry name" value="ATPASEDELTA"/>
</dbReference>
<evidence type="ECO:0000256" key="1">
    <source>
        <dbReference type="ARBA" id="ARBA00004370"/>
    </source>
</evidence>
<dbReference type="Gene3D" id="1.10.520.20">
    <property type="entry name" value="N-terminal domain of the delta subunit of the F1F0-ATP synthase"/>
    <property type="match status" value="1"/>
</dbReference>
<dbReference type="PANTHER" id="PTHR11910">
    <property type="entry name" value="ATP SYNTHASE DELTA CHAIN"/>
    <property type="match status" value="1"/>
</dbReference>
<dbReference type="InterPro" id="IPR026015">
    <property type="entry name" value="ATP_synth_OSCP/delta_N_sf"/>
</dbReference>
<organism evidence="8 9">
    <name type="scientific">Maribacter chungangensis</name>
    <dbReference type="NCBI Taxonomy" id="1069117"/>
    <lineage>
        <taxon>Bacteria</taxon>
        <taxon>Pseudomonadati</taxon>
        <taxon>Bacteroidota</taxon>
        <taxon>Flavobacteriia</taxon>
        <taxon>Flavobacteriales</taxon>
        <taxon>Flavobacteriaceae</taxon>
        <taxon>Maribacter</taxon>
    </lineage>
</organism>
<dbReference type="Pfam" id="PF00213">
    <property type="entry name" value="OSCP"/>
    <property type="match status" value="1"/>
</dbReference>
<evidence type="ECO:0000256" key="7">
    <source>
        <dbReference type="HAMAP-Rule" id="MF_01416"/>
    </source>
</evidence>
<dbReference type="EMBL" id="JBHTHY010000003">
    <property type="protein sequence ID" value="MFD0795894.1"/>
    <property type="molecule type" value="Genomic_DNA"/>
</dbReference>
<sequence length="179" mass="19620">MSESRAAIRYAKAILDLAVDKKATGAVEKDMRSIVATMSDSRELRQMLSSPVISEATKKETLLMIFKGSHAISEGLIGMLVDNKRVSILNEVALKFIILNEQQKGKDVAYVTTAVPMDAAMEKKVLKQVTALTGKEVTIENTIDDNIIGGFVLRVGDLQYDASIANKLNSLKREFTNSL</sequence>
<keyword evidence="7" id="KW-0139">CF(1)</keyword>
<keyword evidence="4 7" id="KW-0406">Ion transport</keyword>
<dbReference type="SUPFAM" id="SSF47928">
    <property type="entry name" value="N-terminal domain of the delta subunit of the F1F0-ATP synthase"/>
    <property type="match status" value="1"/>
</dbReference>
<evidence type="ECO:0000256" key="5">
    <source>
        <dbReference type="ARBA" id="ARBA00023136"/>
    </source>
</evidence>
<keyword evidence="7" id="KW-1003">Cell membrane</keyword>
<dbReference type="Proteomes" id="UP001597012">
    <property type="component" value="Unassembled WGS sequence"/>
</dbReference>
<dbReference type="PROSITE" id="PS00389">
    <property type="entry name" value="ATPASE_DELTA"/>
    <property type="match status" value="1"/>
</dbReference>
<comment type="similarity">
    <text evidence="7">Belongs to the ATPase delta chain family.</text>
</comment>
<dbReference type="NCBIfam" id="TIGR01145">
    <property type="entry name" value="ATP_synt_delta"/>
    <property type="match status" value="1"/>
</dbReference>
<evidence type="ECO:0000313" key="8">
    <source>
        <dbReference type="EMBL" id="MFD0795894.1"/>
    </source>
</evidence>
<comment type="caution">
    <text evidence="8">The sequence shown here is derived from an EMBL/GenBank/DDBJ whole genome shotgun (WGS) entry which is preliminary data.</text>
</comment>
<accession>A0ABW3AYN5</accession>
<reference evidence="9" key="1">
    <citation type="journal article" date="2019" name="Int. J. Syst. Evol. Microbiol.">
        <title>The Global Catalogue of Microorganisms (GCM) 10K type strain sequencing project: providing services to taxonomists for standard genome sequencing and annotation.</title>
        <authorList>
            <consortium name="The Broad Institute Genomics Platform"/>
            <consortium name="The Broad Institute Genome Sequencing Center for Infectious Disease"/>
            <person name="Wu L."/>
            <person name="Ma J."/>
        </authorList>
    </citation>
    <scope>NUCLEOTIDE SEQUENCE [LARGE SCALE GENOMIC DNA]</scope>
    <source>
        <strain evidence="9">CCUG 61948</strain>
    </source>
</reference>
<name>A0ABW3AYN5_9FLAO</name>
<gene>
    <name evidence="7 8" type="primary">atpH</name>
    <name evidence="8" type="ORF">ACFQZJ_00360</name>
</gene>
<dbReference type="RefSeq" id="WP_379931559.1">
    <property type="nucleotide sequence ID" value="NZ_JBHTHY010000003.1"/>
</dbReference>
<keyword evidence="3 7" id="KW-0375">Hydrogen ion transport</keyword>
<evidence type="ECO:0000256" key="3">
    <source>
        <dbReference type="ARBA" id="ARBA00022781"/>
    </source>
</evidence>
<keyword evidence="2 7" id="KW-0813">Transport</keyword>
<evidence type="ECO:0000256" key="4">
    <source>
        <dbReference type="ARBA" id="ARBA00023065"/>
    </source>
</evidence>
<evidence type="ECO:0000256" key="2">
    <source>
        <dbReference type="ARBA" id="ARBA00022448"/>
    </source>
</evidence>
<dbReference type="InterPro" id="IPR000711">
    <property type="entry name" value="ATPase_OSCP/dsu"/>
</dbReference>
<evidence type="ECO:0000313" key="9">
    <source>
        <dbReference type="Proteomes" id="UP001597012"/>
    </source>
</evidence>
<protein>
    <recommendedName>
        <fullName evidence="7">ATP synthase subunit delta</fullName>
    </recommendedName>
    <alternativeName>
        <fullName evidence="7">ATP synthase F(1) sector subunit delta</fullName>
    </alternativeName>
    <alternativeName>
        <fullName evidence="7">F-type ATPase subunit delta</fullName>
        <shortName evidence="7">F-ATPase subunit delta</shortName>
    </alternativeName>
</protein>
<comment type="subcellular location">
    <subcellularLocation>
        <location evidence="7">Cell membrane</location>
        <topology evidence="7">Peripheral membrane protein</topology>
    </subcellularLocation>
    <subcellularLocation>
        <location evidence="1">Membrane</location>
    </subcellularLocation>
</comment>